<dbReference type="InterPro" id="IPR000415">
    <property type="entry name" value="Nitroreductase-like"/>
</dbReference>
<sequence>MAIFSLLTPLFIAILCVFIVVILRSRGNSSNKLQETKKKRKESKPWVDEDLQDGTEILLEDGEDKDDWQDPEEDILHIPFSSARYSVEEMVKRSRDFYELLNQRRSVRFLSNEPVPREVIDNIIRAAGTSPSGAHTEPWTFVVVQDPEVKHKIREIIEEEEEINYYKRMGDKWVSDLKKLRTNWVKEYLDTAPFLILIFKQVYGQLPNSKKRTHYYNEISVSIACGLLLAAIQNVGLVTVTTTPLNCGPRLRVLLERPVNEKLLMLLPVGYPSKHATVPDLKRKPLEDIMVIT</sequence>
<dbReference type="CDD" id="cd02144">
    <property type="entry name" value="iodotyrosine_dehalogenase"/>
    <property type="match status" value="1"/>
</dbReference>
<dbReference type="ExpressionAtlas" id="F7BBN5">
    <property type="expression patterns" value="baseline"/>
</dbReference>
<dbReference type="GO" id="GO:0140616">
    <property type="term" value="F:iodotyrosine deiodinase activity"/>
    <property type="evidence" value="ECO:0007669"/>
    <property type="project" value="UniProtKB-EC"/>
</dbReference>
<dbReference type="AGR" id="Xenbase:XB-GENE-975245"/>
<dbReference type="GeneID" id="496718"/>
<dbReference type="Proteomes" id="UP000008143">
    <property type="component" value="Chromosome 5"/>
</dbReference>
<accession>F7BBN5</accession>
<evidence type="ECO:0000313" key="15">
    <source>
        <dbReference type="Proteomes" id="UP000008143"/>
    </source>
</evidence>
<keyword evidence="4" id="KW-0285">Flavoprotein</keyword>
<comment type="catalytic activity">
    <reaction evidence="10">
        <text>L-tyrosine + chloride + NADP(+) = 3-chloro-L-tyrosine + NADPH</text>
        <dbReference type="Rhea" id="RHEA:70343"/>
        <dbReference type="ChEBI" id="CHEBI:17996"/>
        <dbReference type="ChEBI" id="CHEBI:57783"/>
        <dbReference type="ChEBI" id="CHEBI:58315"/>
        <dbReference type="ChEBI" id="CHEBI:58349"/>
        <dbReference type="ChEBI" id="CHEBI:189422"/>
    </reaction>
    <physiologicalReaction direction="right-to-left" evidence="10">
        <dbReference type="Rhea" id="RHEA:70345"/>
    </physiologicalReaction>
</comment>
<comment type="catalytic activity">
    <reaction evidence="7">
        <text>iodide + L-tyrosine + NADP(+) = 3-iodo-L-tyrosine + NADPH</text>
        <dbReference type="Rhea" id="RHEA:27453"/>
        <dbReference type="ChEBI" id="CHEBI:16382"/>
        <dbReference type="ChEBI" id="CHEBI:57783"/>
        <dbReference type="ChEBI" id="CHEBI:58315"/>
        <dbReference type="ChEBI" id="CHEBI:58349"/>
        <dbReference type="ChEBI" id="CHEBI:59898"/>
    </reaction>
    <physiologicalReaction direction="right-to-left" evidence="7">
        <dbReference type="Rhea" id="RHEA:27455"/>
    </physiologicalReaction>
</comment>
<evidence type="ECO:0000313" key="17">
    <source>
        <dbReference type="Xenbase" id="XB-GENE-975245"/>
    </source>
</evidence>
<evidence type="ECO:0000256" key="10">
    <source>
        <dbReference type="ARBA" id="ARBA00048356"/>
    </source>
</evidence>
<comment type="catalytic activity">
    <reaction evidence="9">
        <text>3-iodo-L-tyrosine + iodide + NADP(+) = 3,5-diiodo-L-tyrosine + NADPH + H(+)</text>
        <dbReference type="Rhea" id="RHEA:27457"/>
        <dbReference type="ChEBI" id="CHEBI:15378"/>
        <dbReference type="ChEBI" id="CHEBI:16382"/>
        <dbReference type="ChEBI" id="CHEBI:57506"/>
        <dbReference type="ChEBI" id="CHEBI:57783"/>
        <dbReference type="ChEBI" id="CHEBI:58349"/>
        <dbReference type="ChEBI" id="CHEBI:59898"/>
    </reaction>
    <physiologicalReaction direction="right-to-left" evidence="9">
        <dbReference type="Rhea" id="RHEA:27459"/>
    </physiologicalReaction>
</comment>
<reference evidence="13" key="2">
    <citation type="submission" date="2004-12" db="EMBL/GenBank/DDBJ databases">
        <authorList>
            <consortium name="NIH - Xenopus Gene Collection (XGC) project"/>
        </authorList>
    </citation>
    <scope>NUCLEOTIDE SEQUENCE [LARGE SCALE MRNA]</scope>
    <source>
        <tissue evidence="13">Whole body</tissue>
    </source>
</reference>
<dbReference type="DNASU" id="496718"/>
<keyword evidence="15" id="KW-1185">Reference proteome</keyword>
<reference evidence="16" key="5">
    <citation type="submission" date="2025-04" db="UniProtKB">
        <authorList>
            <consortium name="RefSeq"/>
        </authorList>
    </citation>
    <scope>IDENTIFICATION</scope>
</reference>
<organism evidence="14">
    <name type="scientific">Xenopus tropicalis</name>
    <name type="common">Western clawed frog</name>
    <name type="synonym">Silurana tropicalis</name>
    <dbReference type="NCBI Taxonomy" id="8364"/>
    <lineage>
        <taxon>Eukaryota</taxon>
        <taxon>Metazoa</taxon>
        <taxon>Chordata</taxon>
        <taxon>Craniata</taxon>
        <taxon>Vertebrata</taxon>
        <taxon>Euteleostomi</taxon>
        <taxon>Amphibia</taxon>
        <taxon>Batrachia</taxon>
        <taxon>Anura</taxon>
        <taxon>Pipoidea</taxon>
        <taxon>Pipidae</taxon>
        <taxon>Xenopodinae</taxon>
        <taxon>Xenopus</taxon>
        <taxon>Silurana</taxon>
    </lineage>
</organism>
<dbReference type="GO" id="GO:0016491">
    <property type="term" value="F:oxidoreductase activity"/>
    <property type="evidence" value="ECO:0000318"/>
    <property type="project" value="GO_Central"/>
</dbReference>
<dbReference type="Reactome" id="R-XTR-209968">
    <property type="pathway name" value="Thyroxine biosynthesis"/>
</dbReference>
<dbReference type="Pfam" id="PF00881">
    <property type="entry name" value="Nitroreductase"/>
    <property type="match status" value="1"/>
</dbReference>
<name>F7BBN5_XENTR</name>
<dbReference type="OMA" id="GANHQPW"/>
<keyword evidence="6" id="KW-0560">Oxidoreductase</keyword>
<comment type="similarity">
    <text evidence="2">Belongs to the nitroreductase family.</text>
</comment>
<comment type="catalytic activity">
    <reaction evidence="8">
        <text>bromide + L-tyrosine + NADP(+) = 3-bromo-L-tyrosine + NADPH</text>
        <dbReference type="Rhea" id="RHEA:70347"/>
        <dbReference type="ChEBI" id="CHEBI:15858"/>
        <dbReference type="ChEBI" id="CHEBI:57783"/>
        <dbReference type="ChEBI" id="CHEBI:58315"/>
        <dbReference type="ChEBI" id="CHEBI:58349"/>
        <dbReference type="ChEBI" id="CHEBI:189423"/>
    </reaction>
    <physiologicalReaction direction="right-to-left" evidence="8">
        <dbReference type="Rhea" id="RHEA:70349"/>
    </physiologicalReaction>
</comment>
<dbReference type="Ensembl" id="ENSXETT00000024866">
    <property type="protein sequence ID" value="ENSXETP00000024866"/>
    <property type="gene ID" value="ENSXETG00000011383"/>
</dbReference>
<evidence type="ECO:0000256" key="9">
    <source>
        <dbReference type="ARBA" id="ARBA00047519"/>
    </source>
</evidence>
<evidence type="ECO:0000256" key="6">
    <source>
        <dbReference type="ARBA" id="ARBA00023002"/>
    </source>
</evidence>
<dbReference type="FunFam" id="3.40.109.10:FF:000004">
    <property type="entry name" value="Iodotyrosine deiodinase 1"/>
    <property type="match status" value="1"/>
</dbReference>
<feature type="domain" description="Nitroreductase" evidence="12">
    <location>
        <begin position="102"/>
        <end position="271"/>
    </location>
</feature>
<dbReference type="PaxDb" id="8364-ENSXETP00000024866"/>
<dbReference type="InterPro" id="IPR029479">
    <property type="entry name" value="Nitroreductase"/>
</dbReference>
<keyword evidence="11" id="KW-0472">Membrane</keyword>
<dbReference type="AlphaFoldDB" id="F7BBN5"/>
<dbReference type="eggNOG" id="KOG3936">
    <property type="taxonomic scope" value="Eukaryota"/>
</dbReference>
<dbReference type="OrthoDB" id="41362at2759"/>
<dbReference type="CTD" id="389434"/>
<dbReference type="GO" id="GO:0005886">
    <property type="term" value="C:plasma membrane"/>
    <property type="evidence" value="ECO:0000318"/>
    <property type="project" value="GO_Central"/>
</dbReference>
<evidence type="ECO:0000256" key="8">
    <source>
        <dbReference type="ARBA" id="ARBA00033666"/>
    </source>
</evidence>
<evidence type="ECO:0000256" key="1">
    <source>
        <dbReference type="ARBA" id="ARBA00001917"/>
    </source>
</evidence>
<dbReference type="KEGG" id="xtr:496718"/>
<dbReference type="Xenbase" id="XB-GENE-975245">
    <property type="gene designation" value="iyd"/>
</dbReference>
<accession>Q5M8L2</accession>
<comment type="cofactor">
    <cofactor evidence="1">
        <name>FMN</name>
        <dbReference type="ChEBI" id="CHEBI:58210"/>
    </cofactor>
</comment>
<gene>
    <name evidence="13 14 16 17" type="primary">iyd</name>
</gene>
<reference evidence="14" key="4">
    <citation type="submission" date="2011-06" db="UniProtKB">
        <authorList>
            <consortium name="Ensembl"/>
        </authorList>
    </citation>
    <scope>IDENTIFICATION</scope>
</reference>
<dbReference type="GeneTree" id="ENSGT00390000004348"/>
<feature type="transmembrane region" description="Helical" evidence="11">
    <location>
        <begin position="6"/>
        <end position="23"/>
    </location>
</feature>
<dbReference type="PANTHER" id="PTHR23026:SF90">
    <property type="entry name" value="IODOTYROSINE DEIODINASE 1"/>
    <property type="match status" value="1"/>
</dbReference>
<evidence type="ECO:0000259" key="12">
    <source>
        <dbReference type="Pfam" id="PF00881"/>
    </source>
</evidence>
<evidence type="ECO:0000256" key="2">
    <source>
        <dbReference type="ARBA" id="ARBA00007118"/>
    </source>
</evidence>
<evidence type="ECO:0000256" key="11">
    <source>
        <dbReference type="SAM" id="Phobius"/>
    </source>
</evidence>
<evidence type="ECO:0000313" key="16">
    <source>
        <dbReference type="RefSeq" id="NP_001011267.1"/>
    </source>
</evidence>
<reference evidence="16" key="1">
    <citation type="journal article" date="2002" name="Dev. Dyn.">
        <title>Genetic and genomic tools for Xenopus research: The NIH Xenopus initiative.</title>
        <authorList>
            <person name="Klein S.L."/>
            <person name="Strausberg R.L."/>
            <person name="Wagner L."/>
            <person name="Pontius J."/>
            <person name="Clifton S.W."/>
            <person name="Richardson P."/>
        </authorList>
    </citation>
    <scope>NUCLEOTIDE SEQUENCE</scope>
</reference>
<evidence type="ECO:0000256" key="3">
    <source>
        <dbReference type="ARBA" id="ARBA00012348"/>
    </source>
</evidence>
<dbReference type="PANTHER" id="PTHR23026">
    <property type="entry name" value="NADPH NITROREDUCTASE"/>
    <property type="match status" value="1"/>
</dbReference>
<keyword evidence="11" id="KW-0812">Transmembrane</keyword>
<dbReference type="Bgee" id="ENSXETG00000011383">
    <property type="expression patterns" value="Expressed in liver and 5 other cell types or tissues"/>
</dbReference>
<evidence type="ECO:0000313" key="13">
    <source>
        <dbReference type="EMBL" id="AAH87975.1"/>
    </source>
</evidence>
<evidence type="ECO:0000256" key="7">
    <source>
        <dbReference type="ARBA" id="ARBA00033619"/>
    </source>
</evidence>
<evidence type="ECO:0000256" key="5">
    <source>
        <dbReference type="ARBA" id="ARBA00022643"/>
    </source>
</evidence>
<dbReference type="EMBL" id="BC087975">
    <property type="protein sequence ID" value="AAH87975.1"/>
    <property type="molecule type" value="mRNA"/>
</dbReference>
<keyword evidence="5" id="KW-0288">FMN</keyword>
<reference evidence="14" key="3">
    <citation type="journal article" date="2010" name="Science">
        <title>The genome of the Western clawed frog Xenopus tropicalis.</title>
        <authorList>
            <person name="Hellsten U."/>
            <person name="Harland R.M."/>
            <person name="Gilchrist M.J."/>
            <person name="Hendrix D."/>
            <person name="Jurka J."/>
            <person name="Kapitonov V."/>
            <person name="Ovcharenko I."/>
            <person name="Putnam N.H."/>
            <person name="Shu S."/>
            <person name="Taher L."/>
            <person name="Blitz I.L."/>
            <person name="Blumberg B."/>
            <person name="Dichmann D.S."/>
            <person name="Dubchak I."/>
            <person name="Amaya E."/>
            <person name="Detter J.C."/>
            <person name="Fletcher R."/>
            <person name="Gerhard D.S."/>
            <person name="Goodstein D."/>
            <person name="Graves T."/>
            <person name="Grigoriev I.V."/>
            <person name="Grimwood J."/>
            <person name="Kawashima T."/>
            <person name="Lindquist E."/>
            <person name="Lucas S.M."/>
            <person name="Mead P.E."/>
            <person name="Mitros T."/>
            <person name="Ogino H."/>
            <person name="Ohta Y."/>
            <person name="Poliakov A.V."/>
            <person name="Pollet N."/>
            <person name="Robert J."/>
            <person name="Salamov A."/>
            <person name="Sater A.K."/>
            <person name="Schmutz J."/>
            <person name="Terry A."/>
            <person name="Vize P.D."/>
            <person name="Warren W.C."/>
            <person name="Wells D."/>
            <person name="Wills A."/>
            <person name="Wilson R.K."/>
            <person name="Zimmerman L.B."/>
            <person name="Zorn A.M."/>
            <person name="Grainger R."/>
            <person name="Grammer T."/>
            <person name="Khokha M.K."/>
            <person name="Richardson P.M."/>
            <person name="Rokhsar D.S."/>
        </authorList>
    </citation>
    <scope>NUCLEOTIDE SEQUENCE [LARGE SCALE GENOMIC DNA]</scope>
    <source>
        <strain evidence="14">Nigerian</strain>
    </source>
</reference>
<dbReference type="HOGENOM" id="CLU_070764_1_0_1"/>
<dbReference type="STRING" id="8364.ENSXETP00000024866"/>
<dbReference type="RefSeq" id="NP_001011267.1">
    <property type="nucleotide sequence ID" value="NM_001011267.1"/>
</dbReference>
<evidence type="ECO:0000313" key="14">
    <source>
        <dbReference type="Ensembl" id="ENSXETP00000024866"/>
    </source>
</evidence>
<evidence type="ECO:0000256" key="4">
    <source>
        <dbReference type="ARBA" id="ARBA00022630"/>
    </source>
</evidence>
<dbReference type="SUPFAM" id="SSF55469">
    <property type="entry name" value="FMN-dependent nitroreductase-like"/>
    <property type="match status" value="1"/>
</dbReference>
<dbReference type="GO" id="GO:0006570">
    <property type="term" value="P:tyrosine metabolic process"/>
    <property type="evidence" value="ECO:0000318"/>
    <property type="project" value="GO_Central"/>
</dbReference>
<dbReference type="Gene3D" id="3.40.109.10">
    <property type="entry name" value="NADH Oxidase"/>
    <property type="match status" value="1"/>
</dbReference>
<dbReference type="EC" id="1.21.1.1" evidence="3"/>
<protein>
    <recommendedName>
        <fullName evidence="3">iodotyrosine deiodinase</fullName>
        <ecNumber evidence="3">1.21.1.1</ecNumber>
    </recommendedName>
</protein>
<proteinExistence type="evidence at transcript level"/>
<dbReference type="InterPro" id="IPR050627">
    <property type="entry name" value="Nitroreductase/BluB"/>
</dbReference>
<keyword evidence="11" id="KW-1133">Transmembrane helix</keyword>